<dbReference type="Proteomes" id="UP000054740">
    <property type="component" value="Unassembled WGS sequence"/>
</dbReference>
<dbReference type="InterPro" id="IPR011008">
    <property type="entry name" value="Dimeric_a/b-barrel"/>
</dbReference>
<evidence type="ECO:0000313" key="3">
    <source>
        <dbReference type="Proteomes" id="UP000054740"/>
    </source>
</evidence>
<sequence length="109" mass="12521">MKATYVKRIGLLRRKAGMSDQEFLDHWLNVHAELGRKLPKLRRYAVNFVDRTRFPQFGWDGFSELWFDSEEDLIASYGSAEANELMADVPNFTTEIAPLVALEFPVVGI</sequence>
<dbReference type="GO" id="GO:0016491">
    <property type="term" value="F:oxidoreductase activity"/>
    <property type="evidence" value="ECO:0007669"/>
    <property type="project" value="InterPro"/>
</dbReference>
<dbReference type="InterPro" id="IPR009799">
    <property type="entry name" value="EthD_dom"/>
</dbReference>
<dbReference type="RefSeq" id="WP_053571350.1">
    <property type="nucleotide sequence ID" value="NZ_FCNY02000003.1"/>
</dbReference>
<dbReference type="NCBIfam" id="TIGR02118">
    <property type="entry name" value="EthD family reductase"/>
    <property type="match status" value="1"/>
</dbReference>
<evidence type="ECO:0000259" key="1">
    <source>
        <dbReference type="Pfam" id="PF07110"/>
    </source>
</evidence>
<evidence type="ECO:0000313" key="2">
    <source>
        <dbReference type="EMBL" id="SAL28064.1"/>
    </source>
</evidence>
<dbReference type="AlphaFoldDB" id="A0A158G7G5"/>
<dbReference type="Pfam" id="PF07110">
    <property type="entry name" value="EthD"/>
    <property type="match status" value="1"/>
</dbReference>
<reference evidence="3" key="1">
    <citation type="submission" date="2016-01" db="EMBL/GenBank/DDBJ databases">
        <authorList>
            <person name="Peeters C."/>
        </authorList>
    </citation>
    <scope>NUCLEOTIDE SEQUENCE [LARGE SCALE GENOMIC DNA]</scope>
</reference>
<feature type="domain" description="EthD" evidence="1">
    <location>
        <begin position="15"/>
        <end position="93"/>
    </location>
</feature>
<organism evidence="2 3">
    <name type="scientific">Caballeronia cordobensis</name>
    <name type="common">Burkholderia cordobensis</name>
    <dbReference type="NCBI Taxonomy" id="1353886"/>
    <lineage>
        <taxon>Bacteria</taxon>
        <taxon>Pseudomonadati</taxon>
        <taxon>Pseudomonadota</taxon>
        <taxon>Betaproteobacteria</taxon>
        <taxon>Burkholderiales</taxon>
        <taxon>Burkholderiaceae</taxon>
        <taxon>Caballeronia</taxon>
    </lineage>
</organism>
<dbReference type="SUPFAM" id="SSF54909">
    <property type="entry name" value="Dimeric alpha+beta barrel"/>
    <property type="match status" value="1"/>
</dbReference>
<proteinExistence type="predicted"/>
<name>A0A158G7G5_CABCO</name>
<dbReference type="Gene3D" id="3.30.70.100">
    <property type="match status" value="1"/>
</dbReference>
<gene>
    <name evidence="2" type="ORF">AWB70_01666</name>
</gene>
<protein>
    <submittedName>
        <fullName evidence="2">EthD protein</fullName>
    </submittedName>
</protein>
<keyword evidence="3" id="KW-1185">Reference proteome</keyword>
<dbReference type="EMBL" id="FCNY02000003">
    <property type="protein sequence ID" value="SAL28064.1"/>
    <property type="molecule type" value="Genomic_DNA"/>
</dbReference>
<accession>A0A158G7G5</accession>